<comment type="caution">
    <text evidence="1">The sequence shown here is derived from an EMBL/GenBank/DDBJ whole genome shotgun (WGS) entry which is preliminary data.</text>
</comment>
<accession>A0A7C2UKH7</accession>
<dbReference type="SUPFAM" id="SSF55961">
    <property type="entry name" value="Bet v1-like"/>
    <property type="match status" value="1"/>
</dbReference>
<dbReference type="CDD" id="cd05018">
    <property type="entry name" value="CoxG"/>
    <property type="match status" value="1"/>
</dbReference>
<dbReference type="PANTHER" id="PTHR38588:SF1">
    <property type="entry name" value="BLL0334 PROTEIN"/>
    <property type="match status" value="1"/>
</dbReference>
<dbReference type="EMBL" id="DSFE01000011">
    <property type="protein sequence ID" value="HEU97309.1"/>
    <property type="molecule type" value="Genomic_DNA"/>
</dbReference>
<dbReference type="AlphaFoldDB" id="A0A7C2UKH7"/>
<protein>
    <recommendedName>
        <fullName evidence="2">Carbon monoxide dehydrogenase</fullName>
    </recommendedName>
</protein>
<dbReference type="PANTHER" id="PTHR38588">
    <property type="entry name" value="BLL0334 PROTEIN"/>
    <property type="match status" value="1"/>
</dbReference>
<proteinExistence type="predicted"/>
<evidence type="ECO:0000313" key="1">
    <source>
        <dbReference type="EMBL" id="HEU97309.1"/>
    </source>
</evidence>
<dbReference type="Gene3D" id="3.30.530.20">
    <property type="match status" value="1"/>
</dbReference>
<organism evidence="1">
    <name type="scientific">Fervidicoccus fontis</name>
    <dbReference type="NCBI Taxonomy" id="683846"/>
    <lineage>
        <taxon>Archaea</taxon>
        <taxon>Thermoproteota</taxon>
        <taxon>Thermoprotei</taxon>
        <taxon>Fervidicoccales</taxon>
        <taxon>Fervidicoccaceae</taxon>
        <taxon>Fervidicoccus</taxon>
    </lineage>
</organism>
<evidence type="ECO:0008006" key="2">
    <source>
        <dbReference type="Google" id="ProtNLM"/>
    </source>
</evidence>
<name>A0A7C2UKH7_9CREN</name>
<gene>
    <name evidence="1" type="ORF">ENO36_00435</name>
</gene>
<dbReference type="Proteomes" id="UP000885664">
    <property type="component" value="Unassembled WGS sequence"/>
</dbReference>
<dbReference type="InterPro" id="IPR010419">
    <property type="entry name" value="CO_DH_gsu"/>
</dbReference>
<sequence length="150" mass="16196">MYSVGKLQIKNTIVINAPRNKVAEFFNDPVKVVECVPGIQSHEIKGTNFKAKVKFKVGAISGTFNTEGYIKEMKPQESYEVYLKGGSIGNSFEAKATVTLSDVEGGKTKLEYSADAKLGGMLAALGRVVENVAADIVKQLFECAEKKVSA</sequence>
<dbReference type="Pfam" id="PF06240">
    <property type="entry name" value="COXG"/>
    <property type="match status" value="1"/>
</dbReference>
<dbReference type="InterPro" id="IPR023393">
    <property type="entry name" value="START-like_dom_sf"/>
</dbReference>
<reference evidence="1" key="1">
    <citation type="journal article" date="2020" name="mSystems">
        <title>Genome- and Community-Level Interaction Insights into Carbon Utilization and Element Cycling Functions of Hydrothermarchaeota in Hydrothermal Sediment.</title>
        <authorList>
            <person name="Zhou Z."/>
            <person name="Liu Y."/>
            <person name="Xu W."/>
            <person name="Pan J."/>
            <person name="Luo Z.H."/>
            <person name="Li M."/>
        </authorList>
    </citation>
    <scope>NUCLEOTIDE SEQUENCE [LARGE SCALE GENOMIC DNA]</scope>
    <source>
        <strain evidence="1">SpSt-1259</strain>
    </source>
</reference>